<organism evidence="5 6">
    <name type="scientific">Siculibacillus lacustris</name>
    <dbReference type="NCBI Taxonomy" id="1549641"/>
    <lineage>
        <taxon>Bacteria</taxon>
        <taxon>Pseudomonadati</taxon>
        <taxon>Pseudomonadota</taxon>
        <taxon>Alphaproteobacteria</taxon>
        <taxon>Hyphomicrobiales</taxon>
        <taxon>Ancalomicrobiaceae</taxon>
        <taxon>Siculibacillus</taxon>
    </lineage>
</organism>
<dbReference type="NCBIfam" id="NF010578">
    <property type="entry name" value="PRK13971.1"/>
    <property type="match status" value="1"/>
</dbReference>
<dbReference type="Gene3D" id="3.10.310.10">
    <property type="entry name" value="Diaminopimelate Epimerase, Chain A, domain 1"/>
    <property type="match status" value="2"/>
</dbReference>
<evidence type="ECO:0000256" key="2">
    <source>
        <dbReference type="ARBA" id="ARBA00023235"/>
    </source>
</evidence>
<dbReference type="InterPro" id="IPR008794">
    <property type="entry name" value="Pro_racemase_fam"/>
</dbReference>
<dbReference type="GO" id="GO:0047580">
    <property type="term" value="F:4-hydroxyproline epimerase activity"/>
    <property type="evidence" value="ECO:0007669"/>
    <property type="project" value="UniProtKB-EC"/>
</dbReference>
<sequence length="337" mass="36385">MTRHSFFCIDGHTCGNPVRLVTGGSIPTLAGATMFDRRQDFLANHDWIRKSLMFEPRGHDMMSGSILYPPTRPDCDVAVLFIETSGCLPMCGHGTIGTVTMAIEHGLVTPKVPGLLRLDTPAGVVEARYVQNGPYVERVTLTNVPSFLLGRGYEVDLDGFGPITVDVAFGGNFYAIVEPQPGYGDLADLQPSDVLRLSPKLRAAFNARHRIVHPTNSALDRLTHVMWTGRPITPEGTARNAVFYGDKAIDRSPCGTGTSARLAQLHATGRLAVGVDFVHESIIGSTFTGRVEAETTVGTLPAIVPSIGGWARTTGYNTIFVDDRDPFWAGFQVADAS</sequence>
<evidence type="ECO:0000313" key="5">
    <source>
        <dbReference type="EMBL" id="TBW41035.1"/>
    </source>
</evidence>
<proteinExistence type="inferred from homology"/>
<protein>
    <recommendedName>
        <fullName evidence="4">4-hydroxyproline epimerase</fullName>
        <ecNumber evidence="4">5.1.1.8</ecNumber>
    </recommendedName>
</protein>
<reference evidence="5 6" key="1">
    <citation type="submission" date="2019-02" db="EMBL/GenBank/DDBJ databases">
        <title>Siculibacillus lacustris gen. nov., sp. nov., a new rosette-forming bacterium isolated from a freshwater crater lake (Lake St. Ana, Romania).</title>
        <authorList>
            <person name="Felfoldi T."/>
            <person name="Marton Z."/>
            <person name="Szabo A."/>
            <person name="Mentes A."/>
            <person name="Boka K."/>
            <person name="Marialigeti K."/>
            <person name="Mathe I."/>
            <person name="Koncz M."/>
            <person name="Schumann P."/>
            <person name="Toth E."/>
        </authorList>
    </citation>
    <scope>NUCLEOTIDE SEQUENCE [LARGE SCALE GENOMIC DNA]</scope>
    <source>
        <strain evidence="5 6">SA-279</strain>
    </source>
</reference>
<comment type="catalytic activity">
    <reaction evidence="3">
        <text>trans-4-hydroxy-L-proline = cis-4-hydroxy-D-proline</text>
        <dbReference type="Rhea" id="RHEA:21152"/>
        <dbReference type="ChEBI" id="CHEBI:57690"/>
        <dbReference type="ChEBI" id="CHEBI:58375"/>
        <dbReference type="EC" id="5.1.1.8"/>
    </reaction>
</comment>
<evidence type="ECO:0000256" key="1">
    <source>
        <dbReference type="ARBA" id="ARBA00007529"/>
    </source>
</evidence>
<comment type="caution">
    <text evidence="5">The sequence shown here is derived from an EMBL/GenBank/DDBJ whole genome shotgun (WGS) entry which is preliminary data.</text>
</comment>
<dbReference type="SFLD" id="SFLDS00028">
    <property type="entry name" value="Proline_Racemase"/>
    <property type="match status" value="1"/>
</dbReference>
<evidence type="ECO:0000256" key="4">
    <source>
        <dbReference type="ARBA" id="ARBA00039135"/>
    </source>
</evidence>
<dbReference type="AlphaFoldDB" id="A0A4Q9VYE0"/>
<comment type="similarity">
    <text evidence="1">Belongs to the proline racemase family.</text>
</comment>
<keyword evidence="2 5" id="KW-0413">Isomerase</keyword>
<evidence type="ECO:0000256" key="3">
    <source>
        <dbReference type="ARBA" id="ARBA00035826"/>
    </source>
</evidence>
<accession>A0A4Q9VYE0</accession>
<dbReference type="PANTHER" id="PTHR33442">
    <property type="entry name" value="TRANS-3-HYDROXY-L-PROLINE DEHYDRATASE"/>
    <property type="match status" value="1"/>
</dbReference>
<gene>
    <name evidence="5" type="ORF">EYW49_02455</name>
</gene>
<dbReference type="EC" id="5.1.1.8" evidence="4"/>
<dbReference type="EMBL" id="SJFN01000002">
    <property type="protein sequence ID" value="TBW41035.1"/>
    <property type="molecule type" value="Genomic_DNA"/>
</dbReference>
<dbReference type="SUPFAM" id="SSF54506">
    <property type="entry name" value="Diaminopimelate epimerase-like"/>
    <property type="match status" value="1"/>
</dbReference>
<name>A0A4Q9VYE0_9HYPH</name>
<dbReference type="PANTHER" id="PTHR33442:SF1">
    <property type="entry name" value="TRANS-3-HYDROXY-L-PROLINE DEHYDRATASE"/>
    <property type="match status" value="1"/>
</dbReference>
<dbReference type="PIRSF" id="PIRSF029792">
    <property type="entry name" value="Pro_racemase"/>
    <property type="match status" value="1"/>
</dbReference>
<dbReference type="FunFam" id="3.10.310.10:FF:000005">
    <property type="entry name" value="Proline racemase"/>
    <property type="match status" value="1"/>
</dbReference>
<dbReference type="Proteomes" id="UP000292781">
    <property type="component" value="Unassembled WGS sequence"/>
</dbReference>
<evidence type="ECO:0000313" key="6">
    <source>
        <dbReference type="Proteomes" id="UP000292781"/>
    </source>
</evidence>
<keyword evidence="6" id="KW-1185">Reference proteome</keyword>
<dbReference type="Pfam" id="PF05544">
    <property type="entry name" value="Pro_racemase"/>
    <property type="match status" value="1"/>
</dbReference>
<dbReference type="OrthoDB" id="181267at2"/>
<dbReference type="RefSeq" id="WP_131305606.1">
    <property type="nucleotide sequence ID" value="NZ_SJFN01000002.1"/>
</dbReference>